<dbReference type="InterPro" id="IPR036188">
    <property type="entry name" value="FAD/NAD-bd_sf"/>
</dbReference>
<dbReference type="CDD" id="cd00038">
    <property type="entry name" value="CAP_ED"/>
    <property type="match status" value="1"/>
</dbReference>
<evidence type="ECO:0000256" key="1">
    <source>
        <dbReference type="ARBA" id="ARBA00018719"/>
    </source>
</evidence>
<accession>A0A6I3KJB9</accession>
<dbReference type="SUPFAM" id="SSF51206">
    <property type="entry name" value="cAMP-binding domain-like"/>
    <property type="match status" value="1"/>
</dbReference>
<dbReference type="InterPro" id="IPR023753">
    <property type="entry name" value="FAD/NAD-binding_dom"/>
</dbReference>
<keyword evidence="2" id="KW-0285">Flavoprotein</keyword>
<dbReference type="Pfam" id="PF07992">
    <property type="entry name" value="Pyr_redox_2"/>
    <property type="match status" value="1"/>
</dbReference>
<reference evidence="5 6" key="1">
    <citation type="submission" date="2019-11" db="EMBL/GenBank/DDBJ databases">
        <title>Identification of a novel strain.</title>
        <authorList>
            <person name="Xu Q."/>
            <person name="Wang G."/>
        </authorList>
    </citation>
    <scope>NUCLEOTIDE SEQUENCE [LARGE SCALE GENOMIC DNA]</scope>
    <source>
        <strain evidence="6">xq</strain>
    </source>
</reference>
<comment type="caution">
    <text evidence="5">The sequence shown here is derived from an EMBL/GenBank/DDBJ whole genome shotgun (WGS) entry which is preliminary data.</text>
</comment>
<dbReference type="SUPFAM" id="SSF51905">
    <property type="entry name" value="FAD/NAD(P)-binding domain"/>
    <property type="match status" value="1"/>
</dbReference>
<dbReference type="AlphaFoldDB" id="A0A6I3KJB9"/>
<name>A0A6I3KJB9_9HYPH</name>
<keyword evidence="3" id="KW-0560">Oxidoreductase</keyword>
<dbReference type="EMBL" id="WMBQ01000001">
    <property type="protein sequence ID" value="MTD94433.1"/>
    <property type="molecule type" value="Genomic_DNA"/>
</dbReference>
<dbReference type="Gene3D" id="3.50.50.60">
    <property type="entry name" value="FAD/NAD(P)-binding domain"/>
    <property type="match status" value="2"/>
</dbReference>
<evidence type="ECO:0000259" key="4">
    <source>
        <dbReference type="PROSITE" id="PS50042"/>
    </source>
</evidence>
<organism evidence="5 6">
    <name type="scientific">Hyphomicrobium album</name>
    <dbReference type="NCBI Taxonomy" id="2665159"/>
    <lineage>
        <taxon>Bacteria</taxon>
        <taxon>Pseudomonadati</taxon>
        <taxon>Pseudomonadota</taxon>
        <taxon>Alphaproteobacteria</taxon>
        <taxon>Hyphomicrobiales</taxon>
        <taxon>Hyphomicrobiaceae</taxon>
        <taxon>Hyphomicrobium</taxon>
    </lineage>
</organism>
<dbReference type="PROSITE" id="PS50042">
    <property type="entry name" value="CNMP_BINDING_3"/>
    <property type="match status" value="1"/>
</dbReference>
<evidence type="ECO:0000313" key="6">
    <source>
        <dbReference type="Proteomes" id="UP000440694"/>
    </source>
</evidence>
<dbReference type="InterPro" id="IPR050097">
    <property type="entry name" value="Ferredoxin-NADP_redctase_2"/>
</dbReference>
<sequence length="549" mass="59323">MIAHDLNTIAFPKLTDEQMAGLDRCSAAMLKRFRDGQRLFQAGDRDFGFFIVKSGKVQIVDESGDVPKTVTIHGPGNFTGDVAHLTGEAALVSAVARGDCEVYEIAPGGVREIINLHPALGDTILQAFIARRQLLRESGEFAGIRVIGSRYSSDTSRVRDFLAKNRLPFTWLDLEANPDVTRILKQFGVSEADTPVVTWGRKLILRNPSDRELAEALGIRRALEHTTYDLIVVGAGPAGLGAAVYAASEGLTTVVLESAGPGGQAGRSMRIENYLGFPTGIAGSELAERATVQANKFGAHIAVPSPVIRLTLEGQYPTLHIDGGEKLTAKCVLIASGADYRRLPAEGCERYEGCGVYYAATLNEAPLCRKAEAVVIGGGNSAGQAAVFLSTIARKVYLIIRANDLYANMSAYLARRIQQTPNIEVLLNTTVRAMRGDNHLREIEIVNNETGEAQTLTTAAVFSFIGAEPRTNWLPPEIEKDAKEFVRTGAELVRSPHWTAKREPFLLETSRAGVFAAGDVRADSIKRVASAVGEGAMAVKFVHEYLKAM</sequence>
<dbReference type="PRINTS" id="PR00469">
    <property type="entry name" value="PNDRDTASEII"/>
</dbReference>
<feature type="domain" description="Cyclic nucleotide-binding" evidence="4">
    <location>
        <begin position="31"/>
        <end position="131"/>
    </location>
</feature>
<proteinExistence type="predicted"/>
<dbReference type="InterPro" id="IPR014710">
    <property type="entry name" value="RmlC-like_jellyroll"/>
</dbReference>
<evidence type="ECO:0000313" key="5">
    <source>
        <dbReference type="EMBL" id="MTD94433.1"/>
    </source>
</evidence>
<dbReference type="Gene3D" id="2.60.120.10">
    <property type="entry name" value="Jelly Rolls"/>
    <property type="match status" value="1"/>
</dbReference>
<dbReference type="PRINTS" id="PR00368">
    <property type="entry name" value="FADPNR"/>
</dbReference>
<evidence type="ECO:0000256" key="2">
    <source>
        <dbReference type="ARBA" id="ARBA00022630"/>
    </source>
</evidence>
<dbReference type="GO" id="GO:0016491">
    <property type="term" value="F:oxidoreductase activity"/>
    <property type="evidence" value="ECO:0007669"/>
    <property type="project" value="UniProtKB-KW"/>
</dbReference>
<dbReference type="PANTHER" id="PTHR48105">
    <property type="entry name" value="THIOREDOXIN REDUCTASE 1-RELATED-RELATED"/>
    <property type="match status" value="1"/>
</dbReference>
<dbReference type="Proteomes" id="UP000440694">
    <property type="component" value="Unassembled WGS sequence"/>
</dbReference>
<dbReference type="Gene3D" id="3.40.30.10">
    <property type="entry name" value="Glutaredoxin"/>
    <property type="match status" value="1"/>
</dbReference>
<keyword evidence="6" id="KW-1185">Reference proteome</keyword>
<protein>
    <recommendedName>
        <fullName evidence="1">Thioredoxin reductase</fullName>
    </recommendedName>
</protein>
<dbReference type="SMART" id="SM00100">
    <property type="entry name" value="cNMP"/>
    <property type="match status" value="1"/>
</dbReference>
<gene>
    <name evidence="5" type="ORF">GIW81_08810</name>
</gene>
<evidence type="ECO:0000256" key="3">
    <source>
        <dbReference type="ARBA" id="ARBA00023002"/>
    </source>
</evidence>
<dbReference type="InterPro" id="IPR018490">
    <property type="entry name" value="cNMP-bd_dom_sf"/>
</dbReference>
<dbReference type="RefSeq" id="WP_154738861.1">
    <property type="nucleotide sequence ID" value="NZ_WMBQ01000001.1"/>
</dbReference>
<dbReference type="InterPro" id="IPR000595">
    <property type="entry name" value="cNMP-bd_dom"/>
</dbReference>
<dbReference type="Pfam" id="PF00027">
    <property type="entry name" value="cNMP_binding"/>
    <property type="match status" value="1"/>
</dbReference>